<evidence type="ECO:0000313" key="2">
    <source>
        <dbReference type="Proteomes" id="UP000688947"/>
    </source>
</evidence>
<proteinExistence type="predicted"/>
<sequence length="158" mass="17349">MCHTIELVNNCLLPATIDVAVYNDLKLVVQNYGSCRKWVSHAMDGDAANSRLDIMQRLRDGRGKGCTRIALFNAAAYGHLEATKWLINYFAAMCLRQKAVIPALVVSKTVGHDNITRYLQGLCSPLIIEARVEAAAAVNHFYVVKSLVPGDISTSETL</sequence>
<name>A0A8T1UGY6_9STRA</name>
<dbReference type="EMBL" id="JAENGZ010000343">
    <property type="protein sequence ID" value="KAG6961605.1"/>
    <property type="molecule type" value="Genomic_DNA"/>
</dbReference>
<accession>A0A8T1UGY6</accession>
<dbReference type="OrthoDB" id="94804at2759"/>
<organism evidence="1 2">
    <name type="scientific">Phytophthora cactorum</name>
    <dbReference type="NCBI Taxonomy" id="29920"/>
    <lineage>
        <taxon>Eukaryota</taxon>
        <taxon>Sar</taxon>
        <taxon>Stramenopiles</taxon>
        <taxon>Oomycota</taxon>
        <taxon>Peronosporomycetes</taxon>
        <taxon>Peronosporales</taxon>
        <taxon>Peronosporaceae</taxon>
        <taxon>Phytophthora</taxon>
    </lineage>
</organism>
<dbReference type="AlphaFoldDB" id="A0A8T1UGY6"/>
<reference evidence="1" key="1">
    <citation type="submission" date="2021-01" db="EMBL/GenBank/DDBJ databases">
        <title>Phytophthora aleatoria, a newly-described species from Pinus radiata is distinct from Phytophthora cactorum isolates based on comparative genomics.</title>
        <authorList>
            <person name="Mcdougal R."/>
            <person name="Panda P."/>
            <person name="Williams N."/>
            <person name="Studholme D.J."/>
        </authorList>
    </citation>
    <scope>NUCLEOTIDE SEQUENCE</scope>
    <source>
        <strain evidence="1">NZFS 3830</strain>
    </source>
</reference>
<comment type="caution">
    <text evidence="1">The sequence shown here is derived from an EMBL/GenBank/DDBJ whole genome shotgun (WGS) entry which is preliminary data.</text>
</comment>
<evidence type="ECO:0008006" key="3">
    <source>
        <dbReference type="Google" id="ProtNLM"/>
    </source>
</evidence>
<dbReference type="VEuPathDB" id="FungiDB:PC110_g18576"/>
<dbReference type="Proteomes" id="UP000688947">
    <property type="component" value="Unassembled WGS sequence"/>
</dbReference>
<evidence type="ECO:0000313" key="1">
    <source>
        <dbReference type="EMBL" id="KAG6961605.1"/>
    </source>
</evidence>
<protein>
    <recommendedName>
        <fullName evidence="3">Ankyrin repeat-containing domain</fullName>
    </recommendedName>
</protein>
<gene>
    <name evidence="1" type="ORF">JG687_00007621</name>
</gene>